<evidence type="ECO:0000256" key="2">
    <source>
        <dbReference type="SAM" id="Phobius"/>
    </source>
</evidence>
<keyword evidence="4" id="KW-1185">Reference proteome</keyword>
<sequence length="168" mass="17839">MDARFEETLAYIRRDDSGLIARHASSEIRPIDLAWEDINALSHPDDKTLRGETVDAVLAILEAYGARDPLSLRHEPKREPAATPVLDGMAHRERRNAIVAASVIAGSTVLAGCTSELASAFDQWLGGAILAGIAVAGLAGALWPRRAPGPCPHQDADGEASALGRSDR</sequence>
<dbReference type="RefSeq" id="WP_133771646.1">
    <property type="nucleotide sequence ID" value="NZ_SNZR01000013.1"/>
</dbReference>
<feature type="transmembrane region" description="Helical" evidence="2">
    <location>
        <begin position="97"/>
        <end position="118"/>
    </location>
</feature>
<keyword evidence="2" id="KW-0472">Membrane</keyword>
<proteinExistence type="predicted"/>
<evidence type="ECO:0000256" key="1">
    <source>
        <dbReference type="SAM" id="MobiDB-lite"/>
    </source>
</evidence>
<gene>
    <name evidence="3" type="ORF">EV668_3187</name>
</gene>
<dbReference type="EMBL" id="SNZR01000013">
    <property type="protein sequence ID" value="TDR90336.1"/>
    <property type="molecule type" value="Genomic_DNA"/>
</dbReference>
<feature type="region of interest" description="Disordered" evidence="1">
    <location>
        <begin position="149"/>
        <end position="168"/>
    </location>
</feature>
<accession>A0A4R7C1R3</accession>
<evidence type="ECO:0000313" key="4">
    <source>
        <dbReference type="Proteomes" id="UP000295122"/>
    </source>
</evidence>
<feature type="transmembrane region" description="Helical" evidence="2">
    <location>
        <begin position="124"/>
        <end position="143"/>
    </location>
</feature>
<dbReference type="AlphaFoldDB" id="A0A4R7C1R3"/>
<keyword evidence="2" id="KW-1133">Transmembrane helix</keyword>
<reference evidence="3 4" key="1">
    <citation type="submission" date="2019-03" db="EMBL/GenBank/DDBJ databases">
        <title>Genomic Encyclopedia of Type Strains, Phase IV (KMG-IV): sequencing the most valuable type-strain genomes for metagenomic binning, comparative biology and taxonomic classification.</title>
        <authorList>
            <person name="Goeker M."/>
        </authorList>
    </citation>
    <scope>NUCLEOTIDE SEQUENCE [LARGE SCALE GENOMIC DNA]</scope>
    <source>
        <strain evidence="3 4">DSM 25903</strain>
    </source>
</reference>
<evidence type="ECO:0000313" key="3">
    <source>
        <dbReference type="EMBL" id="TDR90336.1"/>
    </source>
</evidence>
<keyword evidence="2" id="KW-0812">Transmembrane</keyword>
<dbReference type="Proteomes" id="UP000295122">
    <property type="component" value="Unassembled WGS sequence"/>
</dbReference>
<organism evidence="3 4">
    <name type="scientific">Enterovirga rhinocerotis</name>
    <dbReference type="NCBI Taxonomy" id="1339210"/>
    <lineage>
        <taxon>Bacteria</taxon>
        <taxon>Pseudomonadati</taxon>
        <taxon>Pseudomonadota</taxon>
        <taxon>Alphaproteobacteria</taxon>
        <taxon>Hyphomicrobiales</taxon>
        <taxon>Methylobacteriaceae</taxon>
        <taxon>Enterovirga</taxon>
    </lineage>
</organism>
<name>A0A4R7C1R3_9HYPH</name>
<protein>
    <submittedName>
        <fullName evidence="3">Uncharacterized protein</fullName>
    </submittedName>
</protein>
<comment type="caution">
    <text evidence="3">The sequence shown here is derived from an EMBL/GenBank/DDBJ whole genome shotgun (WGS) entry which is preliminary data.</text>
</comment>